<name>A0A016T5M3_9BILA</name>
<dbReference type="STRING" id="53326.A0A016T5M3"/>
<dbReference type="PANTHER" id="PTHR22870:SF408">
    <property type="entry name" value="OS09G0560450 PROTEIN"/>
    <property type="match status" value="1"/>
</dbReference>
<keyword evidence="1" id="KW-0677">Repeat</keyword>
<dbReference type="InterPro" id="IPR000408">
    <property type="entry name" value="Reg_chr_condens"/>
</dbReference>
<evidence type="ECO:0000313" key="4">
    <source>
        <dbReference type="EMBL" id="EYB97972.1"/>
    </source>
</evidence>
<feature type="repeat" description="RCC1" evidence="2">
    <location>
        <begin position="842"/>
        <end position="893"/>
    </location>
</feature>
<comment type="caution">
    <text evidence="4">The sequence shown here is derived from an EMBL/GenBank/DDBJ whole genome shotgun (WGS) entry which is preliminary data.</text>
</comment>
<dbReference type="InterPro" id="IPR051210">
    <property type="entry name" value="Ub_ligase/GEF_domain"/>
</dbReference>
<dbReference type="InterPro" id="IPR009091">
    <property type="entry name" value="RCC1/BLIP-II"/>
</dbReference>
<sequence>MRCFITRNPPRPLLVLSNKAGAIMLVDLSSRKCIAELCAPQSIHEVEIVQKDDTTDVLLTSFTGAQWIIPLENGGRSLTEVLTACIPSEFRKIEPSSSHLGLCTDGVTVLDSVGCSVELHTSLSTIGGVPKKRYKVPPDTWMVHYTGNVLFAVSKQAEVRSAVHFGLSAVRLEFSIIKGACEWRPLGFVSLSLRPARLPSCLLINERGLIRIVQSVSCPLENVAAEFLFRVPSFCLPTIQQVAKACSIDGSQLKRSVIPTLLLARRGKTLSPTDLSHLLFMAKTVEISMENLVDLFATYQQEEQLLPELLRVVEADNRSPLRKRVVELYIRKSEGVTANSGDEPYRISEIRLGIDNELSAFLSRHADLDQGAKSCAEAQLWRSGTLLASRQKTNQADVLRVLVRNGAKYWSTAAPSARSLMMTCASNLDWSELTEQEVGVLVSRLCEWQAALNSIAHHETCLRLSTKYSTLFPKHCSILYLISAMYIISDKAAWTQENDAPCRSISCGVNGSAAITSEGDLVIWGDFTNQQNRPFESSEVPNKTARKSTLEISSSPKKSRVQQLPHSVHVEGRPRVVCCGAEHILVLTSAGRLFSWGRNRFGQCGVGHCQPVPEPELVEGNWGSVRELSAGQFHSAILNTKGQVWMFGWGVWGQLGLGGRHIKDCQSPTLVTQLEYLIYSEPIKAVSCGRVHTVLLTESGRVLVAGSGSYGQLGTDEDVKKQYDFRPLPVPENLIFVKIATSFYHSIAITDGGRIFEWGRNPQEVKMRMFVVRRLRMAQLKRMADEEGEEMPLPNMEKPKILLPMDAPRDDLGIREVLHLLDGHVVEAATGLSHSAVVTDQGSLFTWGKALDYQLGHGNKTERSEPHILFDPRDVKWELVACGGNHTIAASKDGRTFGWGRNDFAQCGVPSDKTSSLTRKYFYQPPKDGSAKRCVSLPDDSSYITKPTLIPQVELRFTDEDGLASSFDQKQLMTHLRGCDLPTLQAVSRHFIERQSDDSTKAKCSNVETSVPVALVHLMSGNVLAAIEQIGRARAASAEAKTDPSLRTVAGLAWEVVANHEDCQSRQILTAAFKYLPITNVQKRNSQLRRLWPMVWDEPGVQDRLSAEEKLDILQTWVAPTKSVTSVEIPGAALRSASNNSISRVRVWARCNHVEPAVVGVAASDCSACAEEWTETVRTTLGTN</sequence>
<evidence type="ECO:0000256" key="1">
    <source>
        <dbReference type="ARBA" id="ARBA00022737"/>
    </source>
</evidence>
<keyword evidence="5" id="KW-1185">Reference proteome</keyword>
<evidence type="ECO:0000256" key="2">
    <source>
        <dbReference type="PROSITE-ProRule" id="PRU00235"/>
    </source>
</evidence>
<proteinExistence type="predicted"/>
<feature type="repeat" description="RCC1" evidence="2">
    <location>
        <begin position="700"/>
        <end position="752"/>
    </location>
</feature>
<dbReference type="EMBL" id="JARK01001471">
    <property type="protein sequence ID" value="EYB97972.1"/>
    <property type="molecule type" value="Genomic_DNA"/>
</dbReference>
<dbReference type="PROSITE" id="PS50012">
    <property type="entry name" value="RCC1_3"/>
    <property type="match status" value="4"/>
</dbReference>
<feature type="repeat" description="RCC1" evidence="2">
    <location>
        <begin position="591"/>
        <end position="641"/>
    </location>
</feature>
<dbReference type="OrthoDB" id="10256179at2759"/>
<feature type="region of interest" description="Disordered" evidence="3">
    <location>
        <begin position="533"/>
        <end position="558"/>
    </location>
</feature>
<evidence type="ECO:0000256" key="3">
    <source>
        <dbReference type="SAM" id="MobiDB-lite"/>
    </source>
</evidence>
<dbReference type="PROSITE" id="PS00626">
    <property type="entry name" value="RCC1_2"/>
    <property type="match status" value="2"/>
</dbReference>
<dbReference type="Proteomes" id="UP000024635">
    <property type="component" value="Unassembled WGS sequence"/>
</dbReference>
<dbReference type="Gene3D" id="2.130.10.30">
    <property type="entry name" value="Regulator of chromosome condensation 1/beta-lactamase-inhibitor protein II"/>
    <property type="match status" value="2"/>
</dbReference>
<dbReference type="SUPFAM" id="SSF50985">
    <property type="entry name" value="RCC1/BLIP-II"/>
    <property type="match status" value="2"/>
</dbReference>
<reference evidence="5" key="1">
    <citation type="journal article" date="2015" name="Nat. Genet.">
        <title>The genome and transcriptome of the zoonotic hookworm Ancylostoma ceylanicum identify infection-specific gene families.</title>
        <authorList>
            <person name="Schwarz E.M."/>
            <person name="Hu Y."/>
            <person name="Antoshechkin I."/>
            <person name="Miller M.M."/>
            <person name="Sternberg P.W."/>
            <person name="Aroian R.V."/>
        </authorList>
    </citation>
    <scope>NUCLEOTIDE SEQUENCE</scope>
    <source>
        <strain evidence="5">HY135</strain>
    </source>
</reference>
<protein>
    <recommendedName>
        <fullName evidence="6">Regulator of condensation</fullName>
    </recommendedName>
</protein>
<dbReference type="PANTHER" id="PTHR22870">
    <property type="entry name" value="REGULATOR OF CHROMOSOME CONDENSATION"/>
    <property type="match status" value="1"/>
</dbReference>
<feature type="repeat" description="RCC1" evidence="2">
    <location>
        <begin position="642"/>
        <end position="699"/>
    </location>
</feature>
<accession>A0A016T5M3</accession>
<dbReference type="Pfam" id="PF00415">
    <property type="entry name" value="RCC1"/>
    <property type="match status" value="3"/>
</dbReference>
<dbReference type="PRINTS" id="PR00633">
    <property type="entry name" value="RCCNDNSATION"/>
</dbReference>
<organism evidence="4 5">
    <name type="scientific">Ancylostoma ceylanicum</name>
    <dbReference type="NCBI Taxonomy" id="53326"/>
    <lineage>
        <taxon>Eukaryota</taxon>
        <taxon>Metazoa</taxon>
        <taxon>Ecdysozoa</taxon>
        <taxon>Nematoda</taxon>
        <taxon>Chromadorea</taxon>
        <taxon>Rhabditida</taxon>
        <taxon>Rhabditina</taxon>
        <taxon>Rhabditomorpha</taxon>
        <taxon>Strongyloidea</taxon>
        <taxon>Ancylostomatidae</taxon>
        <taxon>Ancylostomatinae</taxon>
        <taxon>Ancylostoma</taxon>
    </lineage>
</organism>
<evidence type="ECO:0008006" key="6">
    <source>
        <dbReference type="Google" id="ProtNLM"/>
    </source>
</evidence>
<evidence type="ECO:0000313" key="5">
    <source>
        <dbReference type="Proteomes" id="UP000024635"/>
    </source>
</evidence>
<gene>
    <name evidence="4" type="primary">Acey_s0135.g1922</name>
    <name evidence="4" type="synonym">Acey-glo-4</name>
    <name evidence="4" type="ORF">Y032_0135g1922</name>
</gene>
<dbReference type="AlphaFoldDB" id="A0A016T5M3"/>